<evidence type="ECO:0000313" key="3">
    <source>
        <dbReference type="EMBL" id="OKL42885.1"/>
    </source>
</evidence>
<dbReference type="GO" id="GO:0020037">
    <property type="term" value="F:heme binding"/>
    <property type="evidence" value="ECO:0007669"/>
    <property type="project" value="InterPro"/>
</dbReference>
<evidence type="ECO:0000256" key="2">
    <source>
        <dbReference type="PIRSR" id="PIRSR602401-1"/>
    </source>
</evidence>
<keyword evidence="2" id="KW-0479">Metal-binding</keyword>
<dbReference type="Pfam" id="PF00067">
    <property type="entry name" value="p450"/>
    <property type="match status" value="1"/>
</dbReference>
<dbReference type="RefSeq" id="WP_028482360.1">
    <property type="nucleotide sequence ID" value="NZ_LVVZ01000029.1"/>
</dbReference>
<reference evidence="3 4" key="1">
    <citation type="submission" date="2016-03" db="EMBL/GenBank/DDBJ databases">
        <title>Genome sequence of Nesiotobacter sp. nov., a moderately halophilic alphaproteobacterium isolated from the Yellow Sea, China.</title>
        <authorList>
            <person name="Zhang G."/>
            <person name="Zhang R."/>
        </authorList>
    </citation>
    <scope>NUCLEOTIDE SEQUENCE [LARGE SCALE GENOMIC DNA]</scope>
    <source>
        <strain evidence="3 4">WB1-6</strain>
    </source>
</reference>
<proteinExistence type="inferred from homology"/>
<dbReference type="GO" id="GO:0004497">
    <property type="term" value="F:monooxygenase activity"/>
    <property type="evidence" value="ECO:0007669"/>
    <property type="project" value="InterPro"/>
</dbReference>
<dbReference type="Proteomes" id="UP000185783">
    <property type="component" value="Unassembled WGS sequence"/>
</dbReference>
<comment type="cofactor">
    <cofactor evidence="2">
        <name>heme</name>
        <dbReference type="ChEBI" id="CHEBI:30413"/>
    </cofactor>
</comment>
<dbReference type="PRINTS" id="PR00463">
    <property type="entry name" value="EP450I"/>
</dbReference>
<dbReference type="PRINTS" id="PR00385">
    <property type="entry name" value="P450"/>
</dbReference>
<keyword evidence="4" id="KW-1185">Reference proteome</keyword>
<gene>
    <name evidence="3" type="ORF">A3843_16445</name>
</gene>
<dbReference type="GO" id="GO:0005506">
    <property type="term" value="F:iron ion binding"/>
    <property type="evidence" value="ECO:0007669"/>
    <property type="project" value="InterPro"/>
</dbReference>
<dbReference type="EMBL" id="LVVZ01000029">
    <property type="protein sequence ID" value="OKL42885.1"/>
    <property type="molecule type" value="Genomic_DNA"/>
</dbReference>
<evidence type="ECO:0000313" key="4">
    <source>
        <dbReference type="Proteomes" id="UP000185783"/>
    </source>
</evidence>
<evidence type="ECO:0008006" key="5">
    <source>
        <dbReference type="Google" id="ProtNLM"/>
    </source>
</evidence>
<dbReference type="PANTHER" id="PTHR24305:SF166">
    <property type="entry name" value="CYTOCHROME P450 12A4, MITOCHONDRIAL-RELATED"/>
    <property type="match status" value="1"/>
</dbReference>
<comment type="similarity">
    <text evidence="1">Belongs to the cytochrome P450 family.</text>
</comment>
<dbReference type="Gene3D" id="1.10.630.10">
    <property type="entry name" value="Cytochrome P450"/>
    <property type="match status" value="1"/>
</dbReference>
<dbReference type="InterPro" id="IPR050121">
    <property type="entry name" value="Cytochrome_P450_monoxygenase"/>
</dbReference>
<dbReference type="SUPFAM" id="SSF48264">
    <property type="entry name" value="Cytochrome P450"/>
    <property type="match status" value="1"/>
</dbReference>
<dbReference type="GO" id="GO:0016705">
    <property type="term" value="F:oxidoreductase activity, acting on paired donors, with incorporation or reduction of molecular oxygen"/>
    <property type="evidence" value="ECO:0007669"/>
    <property type="project" value="InterPro"/>
</dbReference>
<dbReference type="InterPro" id="IPR002401">
    <property type="entry name" value="Cyt_P450_E_grp-I"/>
</dbReference>
<organism evidence="3 4">
    <name type="scientific">Pseudovibrio exalbescens</name>
    <dbReference type="NCBI Taxonomy" id="197461"/>
    <lineage>
        <taxon>Bacteria</taxon>
        <taxon>Pseudomonadati</taxon>
        <taxon>Pseudomonadota</taxon>
        <taxon>Alphaproteobacteria</taxon>
        <taxon>Hyphomicrobiales</taxon>
        <taxon>Stappiaceae</taxon>
        <taxon>Pseudovibrio</taxon>
    </lineage>
</organism>
<keyword evidence="2" id="KW-0408">Iron</keyword>
<name>A0A1U7JDV5_9HYPH</name>
<keyword evidence="2" id="KW-0349">Heme</keyword>
<dbReference type="PANTHER" id="PTHR24305">
    <property type="entry name" value="CYTOCHROME P450"/>
    <property type="match status" value="1"/>
</dbReference>
<comment type="caution">
    <text evidence="3">The sequence shown here is derived from an EMBL/GenBank/DDBJ whole genome shotgun (WGS) entry which is preliminary data.</text>
</comment>
<sequence length="424" mass="46688">MQDTPHVPRFKFQPAAHTTWRGLSDIARFRPNTRPVEMLTEPVILRKIRQQPVALITDATATQKALFRHSSLFPKADVQQKLAYVAFGESLSGTTGAQNANQRQIMRQLLHSILGPSLQQVVQEATEDAITGWLQAGRINLSLALPELVLQVAWATLFGPGSYEGRDHDVLETAKRLDQADRGDFRGNAEVLRDLIQRFIDRRRWERLPHTNPFRHITNPDPVSQTGLTQSELLANAAGLAGSGHVTTGLTLAWALWLLGQCGTMQERLHERLKQAPNGTSAASLLALTNETMRLFPPATETMRRADYPLTIAGTRIEPGTLLIFSIYGLHRSPRYWSEPDAFKPERFLEASSLPPSGAFIPFSGGASGCLGAAIAREELRLILTEILKRITIRVSPGMAASVGLTAGVCLYPNQPLYAEVAAN</sequence>
<dbReference type="InterPro" id="IPR001128">
    <property type="entry name" value="Cyt_P450"/>
</dbReference>
<dbReference type="CDD" id="cd00302">
    <property type="entry name" value="cytochrome_P450"/>
    <property type="match status" value="1"/>
</dbReference>
<dbReference type="STRING" id="197461.A3843_16445"/>
<accession>A0A1U7JDV5</accession>
<feature type="binding site" description="axial binding residue" evidence="2">
    <location>
        <position position="370"/>
    </location>
    <ligand>
        <name>heme</name>
        <dbReference type="ChEBI" id="CHEBI:30413"/>
    </ligand>
    <ligandPart>
        <name>Fe</name>
        <dbReference type="ChEBI" id="CHEBI:18248"/>
    </ligandPart>
</feature>
<dbReference type="InterPro" id="IPR036396">
    <property type="entry name" value="Cyt_P450_sf"/>
</dbReference>
<protein>
    <recommendedName>
        <fullName evidence="5">Cytochrome P450</fullName>
    </recommendedName>
</protein>
<evidence type="ECO:0000256" key="1">
    <source>
        <dbReference type="ARBA" id="ARBA00010617"/>
    </source>
</evidence>
<dbReference type="AlphaFoldDB" id="A0A1U7JDV5"/>